<comment type="caution">
    <text evidence="2">The sequence shown here is derived from an EMBL/GenBank/DDBJ whole genome shotgun (WGS) entry which is preliminary data.</text>
</comment>
<accession>A0A498KN61</accession>
<dbReference type="Proteomes" id="UP000290289">
    <property type="component" value="Chromosome 1"/>
</dbReference>
<reference evidence="2 3" key="1">
    <citation type="submission" date="2018-10" db="EMBL/GenBank/DDBJ databases">
        <title>A high-quality apple genome assembly.</title>
        <authorList>
            <person name="Hu J."/>
        </authorList>
    </citation>
    <scope>NUCLEOTIDE SEQUENCE [LARGE SCALE GENOMIC DNA]</scope>
    <source>
        <strain evidence="3">cv. HFTH1</strain>
        <tissue evidence="2">Young leaf</tissue>
    </source>
</reference>
<sequence>MVSPKRTISCYSGGTGSGCGGPGPGCDRMISEPISSRKCADEDRDVVDPGRDHEAFWELTGFGFRRNFKVKRVGGQSTPRMGDPLRSCS</sequence>
<evidence type="ECO:0000313" key="2">
    <source>
        <dbReference type="EMBL" id="RXI08977.1"/>
    </source>
</evidence>
<name>A0A498KN61_MALDO</name>
<dbReference type="PROSITE" id="PS51257">
    <property type="entry name" value="PROKAR_LIPOPROTEIN"/>
    <property type="match status" value="1"/>
</dbReference>
<organism evidence="2 3">
    <name type="scientific">Malus domestica</name>
    <name type="common">Apple</name>
    <name type="synonym">Pyrus malus</name>
    <dbReference type="NCBI Taxonomy" id="3750"/>
    <lineage>
        <taxon>Eukaryota</taxon>
        <taxon>Viridiplantae</taxon>
        <taxon>Streptophyta</taxon>
        <taxon>Embryophyta</taxon>
        <taxon>Tracheophyta</taxon>
        <taxon>Spermatophyta</taxon>
        <taxon>Magnoliopsida</taxon>
        <taxon>eudicotyledons</taxon>
        <taxon>Gunneridae</taxon>
        <taxon>Pentapetalae</taxon>
        <taxon>rosids</taxon>
        <taxon>fabids</taxon>
        <taxon>Rosales</taxon>
        <taxon>Rosaceae</taxon>
        <taxon>Amygdaloideae</taxon>
        <taxon>Maleae</taxon>
        <taxon>Malus</taxon>
    </lineage>
</organism>
<evidence type="ECO:0000313" key="3">
    <source>
        <dbReference type="Proteomes" id="UP000290289"/>
    </source>
</evidence>
<keyword evidence="3" id="KW-1185">Reference proteome</keyword>
<proteinExistence type="predicted"/>
<protein>
    <submittedName>
        <fullName evidence="2">Uncharacterized protein</fullName>
    </submittedName>
</protein>
<evidence type="ECO:0000256" key="1">
    <source>
        <dbReference type="SAM" id="MobiDB-lite"/>
    </source>
</evidence>
<dbReference type="EMBL" id="RDQH01000327">
    <property type="protein sequence ID" value="RXI08977.1"/>
    <property type="molecule type" value="Genomic_DNA"/>
</dbReference>
<dbReference type="AlphaFoldDB" id="A0A498KN61"/>
<feature type="compositionally biased region" description="Gly residues" evidence="1">
    <location>
        <begin position="13"/>
        <end position="24"/>
    </location>
</feature>
<gene>
    <name evidence="2" type="ORF">DVH24_023121</name>
</gene>
<feature type="region of interest" description="Disordered" evidence="1">
    <location>
        <begin position="1"/>
        <end position="24"/>
    </location>
</feature>